<evidence type="ECO:0000313" key="1">
    <source>
        <dbReference type="EMBL" id="RHN44786.1"/>
    </source>
</evidence>
<dbReference type="EMBL" id="PSQE01000007">
    <property type="protein sequence ID" value="RHN44786.1"/>
    <property type="molecule type" value="Genomic_DNA"/>
</dbReference>
<accession>A0A396GUH3</accession>
<protein>
    <submittedName>
        <fullName evidence="1">Uncharacterized protein</fullName>
    </submittedName>
</protein>
<sequence length="47" mass="5447">MRYISELEHKVQTLHTEATIFSAKLTLLQDLSPWFGLFADYFPGLCD</sequence>
<proteinExistence type="predicted"/>
<comment type="caution">
    <text evidence="1">The sequence shown here is derived from an EMBL/GenBank/DDBJ whole genome shotgun (WGS) entry which is preliminary data.</text>
</comment>
<name>A0A396GUH3_MEDTR</name>
<reference evidence="1" key="1">
    <citation type="journal article" date="2018" name="Nat. Plants">
        <title>Whole-genome landscape of Medicago truncatula symbiotic genes.</title>
        <authorList>
            <person name="Pecrix Y."/>
            <person name="Gamas P."/>
            <person name="Carrere S."/>
        </authorList>
    </citation>
    <scope>NUCLEOTIDE SEQUENCE</scope>
    <source>
        <tissue evidence="1">Leaves</tissue>
    </source>
</reference>
<dbReference type="Proteomes" id="UP000265566">
    <property type="component" value="Chromosome 7"/>
</dbReference>
<dbReference type="AlphaFoldDB" id="A0A396GUH3"/>
<dbReference type="Gramene" id="rna38948">
    <property type="protein sequence ID" value="RHN44786.1"/>
    <property type="gene ID" value="gene38948"/>
</dbReference>
<organism evidence="1">
    <name type="scientific">Medicago truncatula</name>
    <name type="common">Barrel medic</name>
    <name type="synonym">Medicago tribuloides</name>
    <dbReference type="NCBI Taxonomy" id="3880"/>
    <lineage>
        <taxon>Eukaryota</taxon>
        <taxon>Viridiplantae</taxon>
        <taxon>Streptophyta</taxon>
        <taxon>Embryophyta</taxon>
        <taxon>Tracheophyta</taxon>
        <taxon>Spermatophyta</taxon>
        <taxon>Magnoliopsida</taxon>
        <taxon>eudicotyledons</taxon>
        <taxon>Gunneridae</taxon>
        <taxon>Pentapetalae</taxon>
        <taxon>rosids</taxon>
        <taxon>fabids</taxon>
        <taxon>Fabales</taxon>
        <taxon>Fabaceae</taxon>
        <taxon>Papilionoideae</taxon>
        <taxon>50 kb inversion clade</taxon>
        <taxon>NPAAA clade</taxon>
        <taxon>Hologalegina</taxon>
        <taxon>IRL clade</taxon>
        <taxon>Trifolieae</taxon>
        <taxon>Medicago</taxon>
    </lineage>
</organism>
<gene>
    <name evidence="1" type="ORF">MtrunA17_Chr7g0223201</name>
</gene>